<dbReference type="SUPFAM" id="SSF52833">
    <property type="entry name" value="Thioredoxin-like"/>
    <property type="match status" value="1"/>
</dbReference>
<feature type="domain" description="GST C-terminal" evidence="2">
    <location>
        <begin position="96"/>
        <end position="214"/>
    </location>
</feature>
<dbReference type="Pfam" id="PF14497">
    <property type="entry name" value="GST_C_3"/>
    <property type="match status" value="1"/>
</dbReference>
<dbReference type="GO" id="GO:0004364">
    <property type="term" value="F:glutathione transferase activity"/>
    <property type="evidence" value="ECO:0007669"/>
    <property type="project" value="TreeGrafter"/>
</dbReference>
<protein>
    <submittedName>
        <fullName evidence="3">Class gamma glutathione S-transferase 2</fullName>
    </submittedName>
</protein>
<evidence type="ECO:0000259" key="1">
    <source>
        <dbReference type="PROSITE" id="PS50404"/>
    </source>
</evidence>
<sequence length="214" mass="24781">MTFTTATLHYFDIEGFPSTAALGENLNLFLKDAGIDFTYIRHKHDEWPAMKEDLTKNKNVPHATMPFVEVNGKVFNKTAPTLRYLSKQLGKYNGDNDEESYRLDTVADVTRDHFGSYAPLFKSTDEEKIKEHFEKDTKKYLAAYNNIYAQTEGPFILGEKISYADFLVYHNIDDDRNAWKHTDLLEKEYPHVAKFGKAFTQRPNLVNYFASLKN</sequence>
<dbReference type="PANTHER" id="PTHR11571">
    <property type="entry name" value="GLUTATHIONE S-TRANSFERASE"/>
    <property type="match status" value="1"/>
</dbReference>
<dbReference type="CDD" id="cd03039">
    <property type="entry name" value="GST_N_Sigma_like"/>
    <property type="match status" value="1"/>
</dbReference>
<comment type="caution">
    <text evidence="3">The sequence shown here is derived from an EMBL/GenBank/DDBJ whole genome shotgun (WGS) entry which is preliminary data.</text>
</comment>
<dbReference type="STRING" id="90262.A0A1X2IZW0"/>
<dbReference type="GO" id="GO:0006749">
    <property type="term" value="P:glutathione metabolic process"/>
    <property type="evidence" value="ECO:0007669"/>
    <property type="project" value="TreeGrafter"/>
</dbReference>
<dbReference type="CDD" id="cd03192">
    <property type="entry name" value="GST_C_Sigma_like"/>
    <property type="match status" value="1"/>
</dbReference>
<dbReference type="Gene3D" id="3.40.30.10">
    <property type="entry name" value="Glutaredoxin"/>
    <property type="match status" value="1"/>
</dbReference>
<dbReference type="OrthoDB" id="414243at2759"/>
<reference evidence="3 4" key="1">
    <citation type="submission" date="2016-07" db="EMBL/GenBank/DDBJ databases">
        <title>Pervasive Adenine N6-methylation of Active Genes in Fungi.</title>
        <authorList>
            <consortium name="DOE Joint Genome Institute"/>
            <person name="Mondo S.J."/>
            <person name="Dannebaum R.O."/>
            <person name="Kuo R.C."/>
            <person name="Labutti K."/>
            <person name="Haridas S."/>
            <person name="Kuo A."/>
            <person name="Salamov A."/>
            <person name="Ahrendt S.R."/>
            <person name="Lipzen A."/>
            <person name="Sullivan W."/>
            <person name="Andreopoulos W.B."/>
            <person name="Clum A."/>
            <person name="Lindquist E."/>
            <person name="Daum C."/>
            <person name="Ramamoorthy G.K."/>
            <person name="Gryganskyi A."/>
            <person name="Culley D."/>
            <person name="Magnuson J.K."/>
            <person name="James T.Y."/>
            <person name="O'Malley M.A."/>
            <person name="Stajich J.E."/>
            <person name="Spatafora J.W."/>
            <person name="Visel A."/>
            <person name="Grigoriev I.V."/>
        </authorList>
    </citation>
    <scope>NUCLEOTIDE SEQUENCE [LARGE SCALE GENOMIC DNA]</scope>
    <source>
        <strain evidence="3 4">NRRL 1336</strain>
    </source>
</reference>
<keyword evidence="3" id="KW-0808">Transferase</keyword>
<dbReference type="AlphaFoldDB" id="A0A1X2IZW0"/>
<name>A0A1X2IZW0_9FUNG</name>
<dbReference type="InterPro" id="IPR036249">
    <property type="entry name" value="Thioredoxin-like_sf"/>
</dbReference>
<dbReference type="PANTHER" id="PTHR11571:SF150">
    <property type="entry name" value="GLUTATHIONE S-TRANSFERASE"/>
    <property type="match status" value="1"/>
</dbReference>
<dbReference type="SUPFAM" id="SSF47616">
    <property type="entry name" value="GST C-terminal domain-like"/>
    <property type="match status" value="1"/>
</dbReference>
<dbReference type="InterPro" id="IPR050213">
    <property type="entry name" value="GST_superfamily"/>
</dbReference>
<dbReference type="InterPro" id="IPR036282">
    <property type="entry name" value="Glutathione-S-Trfase_C_sf"/>
</dbReference>
<dbReference type="Proteomes" id="UP000193560">
    <property type="component" value="Unassembled WGS sequence"/>
</dbReference>
<gene>
    <name evidence="3" type="ORF">BCR42DRAFT_402546</name>
</gene>
<dbReference type="EMBL" id="MCGE01000002">
    <property type="protein sequence ID" value="ORZ24251.1"/>
    <property type="molecule type" value="Genomic_DNA"/>
</dbReference>
<accession>A0A1X2IZW0</accession>
<dbReference type="InterPro" id="IPR004046">
    <property type="entry name" value="GST_C"/>
</dbReference>
<organism evidence="3 4">
    <name type="scientific">Absidia repens</name>
    <dbReference type="NCBI Taxonomy" id="90262"/>
    <lineage>
        <taxon>Eukaryota</taxon>
        <taxon>Fungi</taxon>
        <taxon>Fungi incertae sedis</taxon>
        <taxon>Mucoromycota</taxon>
        <taxon>Mucoromycotina</taxon>
        <taxon>Mucoromycetes</taxon>
        <taxon>Mucorales</taxon>
        <taxon>Cunninghamellaceae</taxon>
        <taxon>Absidia</taxon>
    </lineage>
</organism>
<dbReference type="PROSITE" id="PS50404">
    <property type="entry name" value="GST_NTER"/>
    <property type="match status" value="1"/>
</dbReference>
<dbReference type="Gene3D" id="1.20.1050.10">
    <property type="match status" value="1"/>
</dbReference>
<dbReference type="PROSITE" id="PS50405">
    <property type="entry name" value="GST_CTER"/>
    <property type="match status" value="1"/>
</dbReference>
<evidence type="ECO:0000313" key="4">
    <source>
        <dbReference type="Proteomes" id="UP000193560"/>
    </source>
</evidence>
<evidence type="ECO:0000259" key="2">
    <source>
        <dbReference type="PROSITE" id="PS50405"/>
    </source>
</evidence>
<proteinExistence type="predicted"/>
<feature type="domain" description="GST N-terminal" evidence="1">
    <location>
        <begin position="10"/>
        <end position="93"/>
    </location>
</feature>
<evidence type="ECO:0000313" key="3">
    <source>
        <dbReference type="EMBL" id="ORZ24251.1"/>
    </source>
</evidence>
<keyword evidence="4" id="KW-1185">Reference proteome</keyword>
<dbReference type="InterPro" id="IPR004045">
    <property type="entry name" value="Glutathione_S-Trfase_N"/>
</dbReference>
<dbReference type="InterPro" id="IPR010987">
    <property type="entry name" value="Glutathione-S-Trfase_C-like"/>
</dbReference>